<keyword evidence="5 7" id="KW-0238">DNA-binding</keyword>
<evidence type="ECO:0000256" key="2">
    <source>
        <dbReference type="ARBA" id="ARBA00022490"/>
    </source>
</evidence>
<dbReference type="PROSITE" id="PS51740">
    <property type="entry name" value="SPOVT_ABRB"/>
    <property type="match status" value="2"/>
</dbReference>
<dbReference type="GO" id="GO:2000143">
    <property type="term" value="P:negative regulation of DNA-templated transcription initiation"/>
    <property type="evidence" value="ECO:0007669"/>
    <property type="project" value="TreeGrafter"/>
</dbReference>
<evidence type="ECO:0000256" key="6">
    <source>
        <dbReference type="ARBA" id="ARBA00023163"/>
    </source>
</evidence>
<dbReference type="InterPro" id="IPR035644">
    <property type="entry name" value="MraZ_C"/>
</dbReference>
<dbReference type="HAMAP" id="MF_01008">
    <property type="entry name" value="MraZ"/>
    <property type="match status" value="1"/>
</dbReference>
<comment type="similarity">
    <text evidence="7">Belongs to the MraZ family.</text>
</comment>
<dbReference type="Gene3D" id="3.40.1550.20">
    <property type="entry name" value="Transcriptional regulator MraZ domain"/>
    <property type="match status" value="1"/>
</dbReference>
<feature type="domain" description="SpoVT-AbrB" evidence="8">
    <location>
        <begin position="81"/>
        <end position="124"/>
    </location>
</feature>
<dbReference type="SUPFAM" id="SSF89447">
    <property type="entry name" value="AbrB/MazE/MraZ-like"/>
    <property type="match status" value="1"/>
</dbReference>
<dbReference type="Proteomes" id="UP000004263">
    <property type="component" value="Unassembled WGS sequence"/>
</dbReference>
<evidence type="ECO:0000256" key="3">
    <source>
        <dbReference type="ARBA" id="ARBA00022737"/>
    </source>
</evidence>
<keyword evidence="2 7" id="KW-0963">Cytoplasm</keyword>
<dbReference type="AlphaFoldDB" id="Q1MYB1"/>
<dbReference type="InterPro" id="IPR035642">
    <property type="entry name" value="MraZ_N"/>
</dbReference>
<comment type="subunit">
    <text evidence="7">Forms oligomers.</text>
</comment>
<keyword evidence="10" id="KW-1185">Reference proteome</keyword>
<dbReference type="GO" id="GO:0005737">
    <property type="term" value="C:cytoplasm"/>
    <property type="evidence" value="ECO:0007669"/>
    <property type="project" value="UniProtKB-UniRule"/>
</dbReference>
<proteinExistence type="inferred from homology"/>
<name>Q1MYB1_9GAMM</name>
<evidence type="ECO:0000313" key="9">
    <source>
        <dbReference type="EMBL" id="EAT10956.1"/>
    </source>
</evidence>
<dbReference type="GO" id="GO:0000976">
    <property type="term" value="F:transcription cis-regulatory region binding"/>
    <property type="evidence" value="ECO:0007669"/>
    <property type="project" value="TreeGrafter"/>
</dbReference>
<keyword evidence="3" id="KW-0677">Repeat</keyword>
<comment type="caution">
    <text evidence="9">The sequence shown here is derived from an EMBL/GenBank/DDBJ whole genome shotgun (WGS) entry which is preliminary data.</text>
</comment>
<dbReference type="OrthoDB" id="9807753at2"/>
<gene>
    <name evidence="7" type="primary">mraZ</name>
    <name evidence="9" type="ORF">RED65_03035</name>
</gene>
<sequence>MFRGVHHINLDAKGRMVVPTRYRQLLHESNDGALVVTIDTEERCLLVYPLHEWEPIQAKLEALPSFNPAARRIQRLIIGHATDVDMDTNGRMLLPGPLREYAGLNKKVVLMGQGNKFELWDEDHWNQCRQEYLDAMKDDAQMPDELMNLSL</sequence>
<organism evidence="9 10">
    <name type="scientific">Bermanella marisrubri</name>
    <dbReference type="NCBI Taxonomy" id="207949"/>
    <lineage>
        <taxon>Bacteria</taxon>
        <taxon>Pseudomonadati</taxon>
        <taxon>Pseudomonadota</taxon>
        <taxon>Gammaproteobacteria</taxon>
        <taxon>Oceanospirillales</taxon>
        <taxon>Oceanospirillaceae</taxon>
        <taxon>Bermanella</taxon>
    </lineage>
</organism>
<evidence type="ECO:0000313" key="10">
    <source>
        <dbReference type="Proteomes" id="UP000004263"/>
    </source>
</evidence>
<dbReference type="InterPro" id="IPR020603">
    <property type="entry name" value="MraZ_dom"/>
</dbReference>
<keyword evidence="4 7" id="KW-0805">Transcription regulation</keyword>
<dbReference type="NCBIfam" id="TIGR00242">
    <property type="entry name" value="division/cell wall cluster transcriptional repressor MraZ"/>
    <property type="match status" value="1"/>
</dbReference>
<dbReference type="GO" id="GO:0003700">
    <property type="term" value="F:DNA-binding transcription factor activity"/>
    <property type="evidence" value="ECO:0007669"/>
    <property type="project" value="UniProtKB-UniRule"/>
</dbReference>
<comment type="subcellular location">
    <subcellularLocation>
        <location evidence="7">Cytoplasm</location>
        <location evidence="7">Nucleoid</location>
    </subcellularLocation>
</comment>
<dbReference type="InterPro" id="IPR037914">
    <property type="entry name" value="SpoVT-AbrB_sf"/>
</dbReference>
<dbReference type="STRING" id="207949.RED65_03035"/>
<keyword evidence="6 7" id="KW-0804">Transcription</keyword>
<evidence type="ECO:0000256" key="1">
    <source>
        <dbReference type="ARBA" id="ARBA00013860"/>
    </source>
</evidence>
<evidence type="ECO:0000256" key="5">
    <source>
        <dbReference type="ARBA" id="ARBA00023125"/>
    </source>
</evidence>
<dbReference type="InterPro" id="IPR038619">
    <property type="entry name" value="MraZ_sf"/>
</dbReference>
<dbReference type="GO" id="GO:0009295">
    <property type="term" value="C:nucleoid"/>
    <property type="evidence" value="ECO:0007669"/>
    <property type="project" value="UniProtKB-SubCell"/>
</dbReference>
<dbReference type="Pfam" id="PF02381">
    <property type="entry name" value="MraZ"/>
    <property type="match status" value="2"/>
</dbReference>
<dbReference type="CDD" id="cd16320">
    <property type="entry name" value="MraZ_N"/>
    <property type="match status" value="1"/>
</dbReference>
<dbReference type="HOGENOM" id="CLU_107907_2_0_6"/>
<reference evidence="9 10" key="1">
    <citation type="submission" date="2006-03" db="EMBL/GenBank/DDBJ databases">
        <authorList>
            <person name="Pinhassi J."/>
            <person name="Pedros-Alio C."/>
            <person name="Ferriera S."/>
            <person name="Johnson J."/>
            <person name="Kravitz S."/>
            <person name="Halpern A."/>
            <person name="Remington K."/>
            <person name="Beeson K."/>
            <person name="Tran B."/>
            <person name="Rogers Y.-H."/>
            <person name="Friedman R."/>
            <person name="Venter J.C."/>
        </authorList>
    </citation>
    <scope>NUCLEOTIDE SEQUENCE [LARGE SCALE GENOMIC DNA]</scope>
    <source>
        <strain evidence="9 10">RED65</strain>
    </source>
</reference>
<evidence type="ECO:0000259" key="8">
    <source>
        <dbReference type="PROSITE" id="PS51740"/>
    </source>
</evidence>
<dbReference type="InterPro" id="IPR007159">
    <property type="entry name" value="SpoVT-AbrB_dom"/>
</dbReference>
<dbReference type="RefSeq" id="WP_007016767.1">
    <property type="nucleotide sequence ID" value="NZ_AAQH01000027.1"/>
</dbReference>
<dbReference type="CDD" id="cd16321">
    <property type="entry name" value="MraZ_C"/>
    <property type="match status" value="1"/>
</dbReference>
<dbReference type="InterPro" id="IPR003444">
    <property type="entry name" value="MraZ"/>
</dbReference>
<evidence type="ECO:0000256" key="4">
    <source>
        <dbReference type="ARBA" id="ARBA00023015"/>
    </source>
</evidence>
<dbReference type="PANTHER" id="PTHR34701">
    <property type="entry name" value="TRANSCRIPTIONAL REGULATOR MRAZ"/>
    <property type="match status" value="1"/>
</dbReference>
<feature type="domain" description="SpoVT-AbrB" evidence="8">
    <location>
        <begin position="5"/>
        <end position="52"/>
    </location>
</feature>
<protein>
    <recommendedName>
        <fullName evidence="1 7">Transcriptional regulator MraZ</fullName>
    </recommendedName>
</protein>
<evidence type="ECO:0000256" key="7">
    <source>
        <dbReference type="HAMAP-Rule" id="MF_01008"/>
    </source>
</evidence>
<accession>Q1MYB1</accession>
<dbReference type="EMBL" id="AAQH01000027">
    <property type="protein sequence ID" value="EAT10956.1"/>
    <property type="molecule type" value="Genomic_DNA"/>
</dbReference>
<dbReference type="PANTHER" id="PTHR34701:SF1">
    <property type="entry name" value="TRANSCRIPTIONAL REGULATOR MRAZ"/>
    <property type="match status" value="1"/>
</dbReference>